<dbReference type="AlphaFoldDB" id="A0A238JIF5"/>
<reference evidence="4" key="1">
    <citation type="submission" date="2017-05" db="EMBL/GenBank/DDBJ databases">
        <authorList>
            <person name="Rodrigo-Torres L."/>
            <person name="Arahal R. D."/>
            <person name="Lucena T."/>
        </authorList>
    </citation>
    <scope>NUCLEOTIDE SEQUENCE [LARGE SCALE GENOMIC DNA]</scope>
    <source>
        <strain evidence="4">CECT 8649</strain>
    </source>
</reference>
<evidence type="ECO:0000259" key="1">
    <source>
        <dbReference type="Pfam" id="PF03428"/>
    </source>
</evidence>
<dbReference type="InterPro" id="IPR047611">
    <property type="entry name" value="RepABC_RepC"/>
</dbReference>
<accession>A0A238JIF5</accession>
<dbReference type="Gene3D" id="1.10.10.10">
    <property type="entry name" value="Winged helix-like DNA-binding domain superfamily/Winged helix DNA-binding domain"/>
    <property type="match status" value="1"/>
</dbReference>
<dbReference type="NCBIfam" id="NF040974">
    <property type="entry name" value="RepABC_RepC"/>
    <property type="match status" value="1"/>
</dbReference>
<dbReference type="Proteomes" id="UP000225972">
    <property type="component" value="Unassembled WGS sequence"/>
</dbReference>
<dbReference type="Pfam" id="PF03428">
    <property type="entry name" value="RP-C"/>
    <property type="match status" value="1"/>
</dbReference>
<feature type="domain" description="Plasmid replication protein C C-terminal" evidence="2">
    <location>
        <begin position="297"/>
        <end position="396"/>
    </location>
</feature>
<dbReference type="EMBL" id="FXXP01000005">
    <property type="protein sequence ID" value="SMX30461.1"/>
    <property type="molecule type" value="Genomic_DNA"/>
</dbReference>
<proteinExistence type="predicted"/>
<keyword evidence="4" id="KW-1185">Reference proteome</keyword>
<dbReference type="InterPro" id="IPR021760">
    <property type="entry name" value="RepC_C"/>
</dbReference>
<dbReference type="InterPro" id="IPR036390">
    <property type="entry name" value="WH_DNA-bd_sf"/>
</dbReference>
<evidence type="ECO:0000313" key="4">
    <source>
        <dbReference type="Proteomes" id="UP000225972"/>
    </source>
</evidence>
<dbReference type="Pfam" id="PF11800">
    <property type="entry name" value="RP-C_C"/>
    <property type="match status" value="1"/>
</dbReference>
<name>A0A238JIF5_9RHOB</name>
<sequence>MTYHATTPFGQRPVTAGLLENARAARAPAPVPRVDKWQLFRQLCTGRLAFGVTDRELGVLNALLSFLPEQSLDSGETLTVFPSNRALSERAYGMAESTLRRHLAALVRSGLITRQDSPNGKRYARRDRGGEITQAFGFDLRPLLLRAREIAEAAQAAEDAAARLKSLRETVMLKKRDAYKLAEYGVAEGLPGNWEEILDQLALLHRNSRRKLDFASWEELHTDVDNLLIKVLGLVSETEDMSGNDVNSERQFQNSKQDTLVSEHCLETSDGASERSGNEVVKDESEIQHSPASIRVPLALVLKACPDVIPYAKDPIRDWRDLCKTTQVVSGMMGISRSALDEARAAMGSECAASVVAGMLQRVDEIRNPGGYLRSLTAKAQLGKFSPGPMIMSLLNRETS</sequence>
<dbReference type="InterPro" id="IPR036388">
    <property type="entry name" value="WH-like_DNA-bd_sf"/>
</dbReference>
<dbReference type="OrthoDB" id="7488837at2"/>
<dbReference type="InterPro" id="IPR005090">
    <property type="entry name" value="RepC_N"/>
</dbReference>
<evidence type="ECO:0000313" key="3">
    <source>
        <dbReference type="EMBL" id="SMX30461.1"/>
    </source>
</evidence>
<protein>
    <submittedName>
        <fullName evidence="3">Uncharacterized protein</fullName>
    </submittedName>
</protein>
<dbReference type="RefSeq" id="WP_099249562.1">
    <property type="nucleotide sequence ID" value="NZ_FXXP01000005.1"/>
</dbReference>
<dbReference type="SUPFAM" id="SSF46785">
    <property type="entry name" value="Winged helix' DNA-binding domain"/>
    <property type="match status" value="1"/>
</dbReference>
<gene>
    <name evidence="3" type="ORF">TRP8649_04605</name>
</gene>
<dbReference type="NCBIfam" id="NF010396">
    <property type="entry name" value="PRK13824.1"/>
    <property type="match status" value="1"/>
</dbReference>
<organism evidence="3 4">
    <name type="scientific">Pelagimonas phthalicica</name>
    <dbReference type="NCBI Taxonomy" id="1037362"/>
    <lineage>
        <taxon>Bacteria</taxon>
        <taxon>Pseudomonadati</taxon>
        <taxon>Pseudomonadota</taxon>
        <taxon>Alphaproteobacteria</taxon>
        <taxon>Rhodobacterales</taxon>
        <taxon>Roseobacteraceae</taxon>
        <taxon>Pelagimonas</taxon>
    </lineage>
</organism>
<feature type="domain" description="Plasmid replication protein C N-terminal" evidence="1">
    <location>
        <begin position="12"/>
        <end position="184"/>
    </location>
</feature>
<evidence type="ECO:0000259" key="2">
    <source>
        <dbReference type="Pfam" id="PF11800"/>
    </source>
</evidence>